<keyword evidence="7" id="KW-0482">Metalloprotease</keyword>
<comment type="cofactor">
    <cofactor evidence="10">
        <name>Zn(2+)</name>
        <dbReference type="ChEBI" id="CHEBI:29105"/>
    </cofactor>
    <text evidence="10">Binds 2 Zn(2+) ions per subunit.</text>
</comment>
<dbReference type="InterPro" id="IPR001818">
    <property type="entry name" value="Pept_M10_metallopeptidase"/>
</dbReference>
<dbReference type="Gene3D" id="3.40.390.10">
    <property type="entry name" value="Collagenase (Catalytic Domain)"/>
    <property type="match status" value="1"/>
</dbReference>
<dbReference type="AlphaFoldDB" id="A0A914Q8G0"/>
<dbReference type="SMART" id="SM00235">
    <property type="entry name" value="ZnMc"/>
    <property type="match status" value="1"/>
</dbReference>
<keyword evidence="10" id="KW-0106">Calcium</keyword>
<organism evidence="13 14">
    <name type="scientific">Panagrolaimus davidi</name>
    <dbReference type="NCBI Taxonomy" id="227884"/>
    <lineage>
        <taxon>Eukaryota</taxon>
        <taxon>Metazoa</taxon>
        <taxon>Ecdysozoa</taxon>
        <taxon>Nematoda</taxon>
        <taxon>Chromadorea</taxon>
        <taxon>Rhabditida</taxon>
        <taxon>Tylenchina</taxon>
        <taxon>Panagrolaimomorpha</taxon>
        <taxon>Panagrolaimoidea</taxon>
        <taxon>Panagrolaimidae</taxon>
        <taxon>Panagrolaimus</taxon>
    </lineage>
</organism>
<sequence>MKPLEISSNPTVINNINNKENAIKLFQQNTGLEVTGKLNDETKMKMTKPRCGVIDIKNVRSTDYVPFKQNLIKYAFINFSEDLASFDIRKVIQKAFDIWSKVIPRNFVEVSSDDPSVNILIQFVKKAHGDGFPFDCTNEVLAHAIPGGYIHFDEDEIWVIYKPNEKVYSHKKDLLSVAIHEIGHSLGLDHTNVENSIIFPYYQDPIDENGNYVVPKLLTSDISDIQEIYGPRLKDNGGGVATAPPPTQKPPPKPGCSAMEPNKDILGNNILFTFGNPQHCCKMCESNSKCKAFVWKNIFNGMCFLKSATAPVISNLHTSLGYPSGSEKCSTKYPNMDIDGSNLGNRPGQQTDCCEICQSTFSCKAYIWIIMGELVG</sequence>
<feature type="binding site" evidence="10">
    <location>
        <position position="153"/>
    </location>
    <ligand>
        <name>Ca(2+)</name>
        <dbReference type="ChEBI" id="CHEBI:29108"/>
        <label>3</label>
    </ligand>
</feature>
<feature type="binding site" evidence="10">
    <location>
        <position position="151"/>
    </location>
    <ligand>
        <name>Zn(2+)</name>
        <dbReference type="ChEBI" id="CHEBI:29105"/>
        <label>1</label>
    </ligand>
</feature>
<comment type="cofactor">
    <cofactor evidence="10">
        <name>Ca(2+)</name>
        <dbReference type="ChEBI" id="CHEBI:29108"/>
    </cofactor>
    <text evidence="10">Can bind about 5 Ca(2+) ions per subunit.</text>
</comment>
<keyword evidence="3 9" id="KW-0479">Metal-binding</keyword>
<feature type="binding site" evidence="9">
    <location>
        <position position="180"/>
    </location>
    <ligand>
        <name>Zn(2+)</name>
        <dbReference type="ChEBI" id="CHEBI:29105"/>
        <label>2</label>
        <note>catalytic</note>
    </ligand>
</feature>
<dbReference type="WBParaSite" id="PDA_v2.g25354.t1">
    <property type="protein sequence ID" value="PDA_v2.g25354.t1"/>
    <property type="gene ID" value="PDA_v2.g25354"/>
</dbReference>
<feature type="binding site" evidence="10">
    <location>
        <position position="135"/>
    </location>
    <ligand>
        <name>Ca(2+)</name>
        <dbReference type="ChEBI" id="CHEBI:29108"/>
        <label>3</label>
    </ligand>
</feature>
<evidence type="ECO:0000256" key="11">
    <source>
        <dbReference type="SAM" id="MobiDB-lite"/>
    </source>
</evidence>
<dbReference type="GO" id="GO:0031012">
    <property type="term" value="C:extracellular matrix"/>
    <property type="evidence" value="ECO:0007669"/>
    <property type="project" value="InterPro"/>
</dbReference>
<keyword evidence="5" id="KW-0378">Hydrolase</keyword>
<dbReference type="InterPro" id="IPR033739">
    <property type="entry name" value="M10A_MMP"/>
</dbReference>
<feature type="binding site" evidence="10">
    <location>
        <position position="156"/>
    </location>
    <ligand>
        <name>Ca(2+)</name>
        <dbReference type="ChEBI" id="CHEBI:29108"/>
        <label>1</label>
    </ligand>
</feature>
<dbReference type="InterPro" id="IPR006026">
    <property type="entry name" value="Peptidase_Metallo"/>
</dbReference>
<dbReference type="InterPro" id="IPR021190">
    <property type="entry name" value="Pept_M10A"/>
</dbReference>
<accession>A0A914Q8G0</accession>
<feature type="compositionally biased region" description="Pro residues" evidence="11">
    <location>
        <begin position="243"/>
        <end position="254"/>
    </location>
</feature>
<dbReference type="PRINTS" id="PR00138">
    <property type="entry name" value="MATRIXIN"/>
</dbReference>
<feature type="binding site" evidence="9">
    <location>
        <position position="184"/>
    </location>
    <ligand>
        <name>Zn(2+)</name>
        <dbReference type="ChEBI" id="CHEBI:29105"/>
        <label>2</label>
        <note>catalytic</note>
    </ligand>
</feature>
<dbReference type="PANTHER" id="PTHR10201">
    <property type="entry name" value="MATRIX METALLOPROTEINASE"/>
    <property type="match status" value="1"/>
</dbReference>
<evidence type="ECO:0000256" key="6">
    <source>
        <dbReference type="ARBA" id="ARBA00022833"/>
    </source>
</evidence>
<evidence type="ECO:0000256" key="9">
    <source>
        <dbReference type="PIRSR" id="PIRSR001191-2"/>
    </source>
</evidence>
<feature type="binding site" description="in inhibited form" evidence="10">
    <location>
        <position position="51"/>
    </location>
    <ligand>
        <name>Zn(2+)</name>
        <dbReference type="ChEBI" id="CHEBI:29105"/>
        <label>2</label>
        <note>catalytic</note>
    </ligand>
</feature>
<dbReference type="Proteomes" id="UP000887578">
    <property type="component" value="Unplaced"/>
</dbReference>
<feature type="binding site" evidence="10">
    <location>
        <position position="82"/>
    </location>
    <ligand>
        <name>Ca(2+)</name>
        <dbReference type="ChEBI" id="CHEBI:29108"/>
        <label>1</label>
    </ligand>
</feature>
<dbReference type="SUPFAM" id="SSF55486">
    <property type="entry name" value="Metalloproteases ('zincins'), catalytic domain"/>
    <property type="match status" value="1"/>
</dbReference>
<dbReference type="SUPFAM" id="SSF47090">
    <property type="entry name" value="PGBD-like"/>
    <property type="match status" value="1"/>
</dbReference>
<evidence type="ECO:0000256" key="7">
    <source>
        <dbReference type="ARBA" id="ARBA00023049"/>
    </source>
</evidence>
<feature type="binding site" evidence="10">
    <location>
        <position position="130"/>
    </location>
    <ligand>
        <name>Zn(2+)</name>
        <dbReference type="ChEBI" id="CHEBI:29105"/>
        <label>1</label>
    </ligand>
</feature>
<dbReference type="GO" id="GO:0030198">
    <property type="term" value="P:extracellular matrix organization"/>
    <property type="evidence" value="ECO:0007669"/>
    <property type="project" value="TreeGrafter"/>
</dbReference>
<dbReference type="Gene3D" id="3.50.4.10">
    <property type="entry name" value="Hepatocyte Growth Factor"/>
    <property type="match status" value="1"/>
</dbReference>
<feature type="binding site" evidence="9">
    <location>
        <position position="190"/>
    </location>
    <ligand>
        <name>Zn(2+)</name>
        <dbReference type="ChEBI" id="CHEBI:29105"/>
        <label>2</label>
        <note>catalytic</note>
    </ligand>
</feature>
<dbReference type="GO" id="GO:0004222">
    <property type="term" value="F:metalloendopeptidase activity"/>
    <property type="evidence" value="ECO:0007669"/>
    <property type="project" value="InterPro"/>
</dbReference>
<feature type="binding site" evidence="10">
    <location>
        <position position="143"/>
    </location>
    <ligand>
        <name>Zn(2+)</name>
        <dbReference type="ChEBI" id="CHEBI:29105"/>
        <label>1</label>
    </ligand>
</feature>
<evidence type="ECO:0000256" key="5">
    <source>
        <dbReference type="ARBA" id="ARBA00022801"/>
    </source>
</evidence>
<evidence type="ECO:0000256" key="4">
    <source>
        <dbReference type="ARBA" id="ARBA00022729"/>
    </source>
</evidence>
<evidence type="ECO:0000256" key="1">
    <source>
        <dbReference type="ARBA" id="ARBA00010370"/>
    </source>
</evidence>
<dbReference type="InterPro" id="IPR003609">
    <property type="entry name" value="Pan_app"/>
</dbReference>
<evidence type="ECO:0000256" key="10">
    <source>
        <dbReference type="PIRSR" id="PIRSR621190-2"/>
    </source>
</evidence>
<dbReference type="PROSITE" id="PS50948">
    <property type="entry name" value="PAN"/>
    <property type="match status" value="1"/>
</dbReference>
<feature type="binding site" evidence="10">
    <location>
        <position position="156"/>
    </location>
    <ligand>
        <name>Ca(2+)</name>
        <dbReference type="ChEBI" id="CHEBI:29108"/>
        <label>3</label>
    </ligand>
</feature>
<proteinExistence type="inferred from homology"/>
<evidence type="ECO:0000259" key="12">
    <source>
        <dbReference type="PROSITE" id="PS50948"/>
    </source>
</evidence>
<keyword evidence="6 9" id="KW-0862">Zinc</keyword>
<dbReference type="Pfam" id="PF01471">
    <property type="entry name" value="PG_binding_1"/>
    <property type="match status" value="1"/>
</dbReference>
<evidence type="ECO:0000256" key="3">
    <source>
        <dbReference type="ARBA" id="ARBA00022723"/>
    </source>
</evidence>
<evidence type="ECO:0000256" key="8">
    <source>
        <dbReference type="PIRSR" id="PIRSR001191-1"/>
    </source>
</evidence>
<name>A0A914Q8G0_9BILA</name>
<reference evidence="14" key="1">
    <citation type="submission" date="2022-11" db="UniProtKB">
        <authorList>
            <consortium name="WormBaseParasite"/>
        </authorList>
    </citation>
    <scope>IDENTIFICATION</scope>
</reference>
<evidence type="ECO:0000256" key="2">
    <source>
        <dbReference type="ARBA" id="ARBA00022670"/>
    </source>
</evidence>
<dbReference type="GO" id="GO:0030574">
    <property type="term" value="P:collagen catabolic process"/>
    <property type="evidence" value="ECO:0007669"/>
    <property type="project" value="TreeGrafter"/>
</dbReference>
<dbReference type="InterPro" id="IPR036365">
    <property type="entry name" value="PGBD-like_sf"/>
</dbReference>
<keyword evidence="2" id="KW-0645">Protease</keyword>
<dbReference type="InterPro" id="IPR002477">
    <property type="entry name" value="Peptidoglycan-bd-like"/>
</dbReference>
<keyword evidence="4" id="KW-0732">Signal</keyword>
<dbReference type="CDD" id="cd04278">
    <property type="entry name" value="ZnMc_MMP"/>
    <property type="match status" value="1"/>
</dbReference>
<evidence type="ECO:0000313" key="14">
    <source>
        <dbReference type="WBParaSite" id="PDA_v2.g25354.t1"/>
    </source>
</evidence>
<feature type="active site" evidence="8">
    <location>
        <position position="181"/>
    </location>
</feature>
<dbReference type="Pfam" id="PF14295">
    <property type="entry name" value="PAN_4"/>
    <property type="match status" value="2"/>
</dbReference>
<dbReference type="GO" id="GO:0008270">
    <property type="term" value="F:zinc ion binding"/>
    <property type="evidence" value="ECO:0007669"/>
    <property type="project" value="InterPro"/>
</dbReference>
<evidence type="ECO:0000313" key="13">
    <source>
        <dbReference type="Proteomes" id="UP000887578"/>
    </source>
</evidence>
<feature type="binding site" evidence="10">
    <location>
        <position position="128"/>
    </location>
    <ligand>
        <name>Zn(2+)</name>
        <dbReference type="ChEBI" id="CHEBI:29105"/>
        <label>1</label>
    </ligand>
</feature>
<dbReference type="Pfam" id="PF00413">
    <property type="entry name" value="Peptidase_M10"/>
    <property type="match status" value="1"/>
</dbReference>
<keyword evidence="13" id="KW-1185">Reference proteome</keyword>
<comment type="similarity">
    <text evidence="1">Belongs to the peptidase M10A family.</text>
</comment>
<dbReference type="PIRSF" id="PIRSF001191">
    <property type="entry name" value="Peptidase_M10A_matrix"/>
    <property type="match status" value="1"/>
</dbReference>
<protein>
    <submittedName>
        <fullName evidence="14">Apple domain-containing protein</fullName>
    </submittedName>
</protein>
<feature type="domain" description="Apple" evidence="12">
    <location>
        <begin position="256"/>
        <end position="329"/>
    </location>
</feature>
<dbReference type="PANTHER" id="PTHR10201:SF291">
    <property type="entry name" value="MATRIX METALLOPROTEINASE 1, ISOFORM C-RELATED"/>
    <property type="match status" value="1"/>
</dbReference>
<dbReference type="GO" id="GO:0006508">
    <property type="term" value="P:proteolysis"/>
    <property type="evidence" value="ECO:0007669"/>
    <property type="project" value="UniProtKB-KW"/>
</dbReference>
<feature type="binding site" evidence="10">
    <location>
        <position position="147"/>
    </location>
    <ligand>
        <name>Ca(2+)</name>
        <dbReference type="ChEBI" id="CHEBI:29108"/>
        <label>2</label>
    </ligand>
</feature>
<feature type="region of interest" description="Disordered" evidence="11">
    <location>
        <begin position="233"/>
        <end position="258"/>
    </location>
</feature>
<dbReference type="InterPro" id="IPR024079">
    <property type="entry name" value="MetalloPept_cat_dom_sf"/>
</dbReference>